<dbReference type="GO" id="GO:0004788">
    <property type="term" value="F:thiamine diphosphokinase activity"/>
    <property type="evidence" value="ECO:0007669"/>
    <property type="project" value="InterPro"/>
</dbReference>
<dbReference type="HOGENOM" id="CLU_046690_0_0_0"/>
<reference evidence="8" key="1">
    <citation type="submission" date="2013-03" db="EMBL/GenBank/DDBJ databases">
        <title>Genome sequence of Chthonomonas calidirosea, the first sequenced genome from the Armatimonadetes phylum (formally candidate division OP10).</title>
        <authorList>
            <person name="Lee K.C.Y."/>
            <person name="Morgan X.C."/>
            <person name="Dunfield P.F."/>
            <person name="Tamas I."/>
            <person name="Houghton K.M."/>
            <person name="Vyssotski M."/>
            <person name="Ryan J.L.J."/>
            <person name="Lagutin K."/>
            <person name="McDonald I.R."/>
            <person name="Stott M.B."/>
        </authorList>
    </citation>
    <scope>NUCLEOTIDE SEQUENCE [LARGE SCALE GENOMIC DNA]</scope>
    <source>
        <strain evidence="8">DSM 23976 / ICMP 18418 / T49</strain>
    </source>
</reference>
<evidence type="ECO:0000256" key="1">
    <source>
        <dbReference type="ARBA" id="ARBA00022679"/>
    </source>
</evidence>
<sequence length="399" mass="43656">MDTIRNAQITDQSKAFDEKPSLAYARVLKDRRTKNLIPRLRPGDIAFIAHQDLDAVAARALVEKRVSAVVNAAASISGRYPNRGPLILMQAGIPLLDSVGEEAFLLAPDGSQATLMGDSLRFQSGLCLQGKRLTLELVEQQMEAARANLDRELTLFAKNTLAYIEREKGLLAAPIEVPPLKTRFADRHVLIVVRGEGYKQDLALLLERGYLHDARPVLLAVDGGADALLEVHLRPDVILGDMDSVSDEALKCGAELVVHGYAREDGRGAPGLERIKKLGLQAHVFHMAGTSEDAAMLLADELGARLIVAVGTHFSLEEFLDKGRRGMSSTFLTRLRIGSKLVDAKGIGRLLETQPHQLFRAFALILLAASTPILAMLFISGAGKALLRFLALLWHYHFR</sequence>
<keyword evidence="6" id="KW-0472">Membrane</keyword>
<keyword evidence="5" id="KW-0175">Coiled coil</keyword>
<protein>
    <submittedName>
        <fullName evidence="7">Uncharacterized membrane-anchored protein conserved in bacteria</fullName>
    </submittedName>
</protein>
<feature type="transmembrane region" description="Helical" evidence="6">
    <location>
        <begin position="358"/>
        <end position="379"/>
    </location>
</feature>
<proteinExistence type="predicted"/>
<dbReference type="SUPFAM" id="SSF63999">
    <property type="entry name" value="Thiamin pyrophosphokinase, catalytic domain"/>
    <property type="match status" value="1"/>
</dbReference>
<dbReference type="InterPro" id="IPR036759">
    <property type="entry name" value="TPK_catalytic_sf"/>
</dbReference>
<dbReference type="AlphaFoldDB" id="S0EYY8"/>
<keyword evidence="2" id="KW-0547">Nucleotide-binding</keyword>
<keyword evidence="6" id="KW-1133">Transmembrane helix</keyword>
<dbReference type="Gene3D" id="3.40.50.10240">
    <property type="entry name" value="Thiamin pyrophosphokinase, catalytic domain"/>
    <property type="match status" value="1"/>
</dbReference>
<organism evidence="7 8">
    <name type="scientific">Chthonomonas calidirosea (strain DSM 23976 / ICMP 18418 / T49)</name>
    <dbReference type="NCBI Taxonomy" id="1303518"/>
    <lineage>
        <taxon>Bacteria</taxon>
        <taxon>Bacillati</taxon>
        <taxon>Armatimonadota</taxon>
        <taxon>Chthonomonadia</taxon>
        <taxon>Chthonomonadales</taxon>
        <taxon>Chthonomonadaceae</taxon>
        <taxon>Chthonomonas</taxon>
    </lineage>
</organism>
<dbReference type="STRING" id="454171.CP488_02597"/>
<keyword evidence="1" id="KW-0808">Transferase</keyword>
<keyword evidence="6" id="KW-0812">Transmembrane</keyword>
<keyword evidence="4" id="KW-0067">ATP-binding</keyword>
<keyword evidence="3" id="KW-0418">Kinase</keyword>
<dbReference type="EMBL" id="HF951689">
    <property type="protein sequence ID" value="CCW35316.1"/>
    <property type="molecule type" value="Genomic_DNA"/>
</dbReference>
<evidence type="ECO:0000313" key="8">
    <source>
        <dbReference type="Proteomes" id="UP000014227"/>
    </source>
</evidence>
<dbReference type="NCBIfam" id="NF040608">
    <property type="entry name" value="division_SteA"/>
    <property type="match status" value="1"/>
</dbReference>
<dbReference type="GO" id="GO:0005524">
    <property type="term" value="F:ATP binding"/>
    <property type="evidence" value="ECO:0007669"/>
    <property type="project" value="UniProtKB-KW"/>
</dbReference>
<evidence type="ECO:0000256" key="6">
    <source>
        <dbReference type="SAM" id="Phobius"/>
    </source>
</evidence>
<name>S0EYY8_CHTCT</name>
<dbReference type="InParanoid" id="S0EYY8"/>
<gene>
    <name evidence="7" type="ORF">CCALI_01500</name>
</gene>
<keyword evidence="8" id="KW-1185">Reference proteome</keyword>
<dbReference type="GO" id="GO:0016301">
    <property type="term" value="F:kinase activity"/>
    <property type="evidence" value="ECO:0007669"/>
    <property type="project" value="UniProtKB-KW"/>
</dbReference>
<feature type="coiled-coil region" evidence="5">
    <location>
        <begin position="128"/>
        <end position="155"/>
    </location>
</feature>
<evidence type="ECO:0000313" key="7">
    <source>
        <dbReference type="EMBL" id="CCW35316.1"/>
    </source>
</evidence>
<dbReference type="RefSeq" id="WP_016482852.1">
    <property type="nucleotide sequence ID" value="NC_021487.1"/>
</dbReference>
<dbReference type="GO" id="GO:0009229">
    <property type="term" value="P:thiamine diphosphate biosynthetic process"/>
    <property type="evidence" value="ECO:0007669"/>
    <property type="project" value="InterPro"/>
</dbReference>
<dbReference type="KEGG" id="ccz:CCALI_01500"/>
<dbReference type="Proteomes" id="UP000014227">
    <property type="component" value="Chromosome I"/>
</dbReference>
<dbReference type="InterPro" id="IPR047795">
    <property type="entry name" value="Put_SteA-like"/>
</dbReference>
<evidence type="ECO:0000256" key="5">
    <source>
        <dbReference type="SAM" id="Coils"/>
    </source>
</evidence>
<accession>S0EYY8</accession>
<dbReference type="eggNOG" id="COG4825">
    <property type="taxonomic scope" value="Bacteria"/>
</dbReference>
<evidence type="ECO:0000256" key="3">
    <source>
        <dbReference type="ARBA" id="ARBA00022777"/>
    </source>
</evidence>
<dbReference type="PATRIC" id="fig|1303518.3.peg.1539"/>
<evidence type="ECO:0000256" key="2">
    <source>
        <dbReference type="ARBA" id="ARBA00022741"/>
    </source>
</evidence>
<evidence type="ECO:0000256" key="4">
    <source>
        <dbReference type="ARBA" id="ARBA00022840"/>
    </source>
</evidence>